<accession>A0ABY1ZLD4</accession>
<dbReference type="PANTHER" id="PTHR30087">
    <property type="entry name" value="INNER MEMBRANE PROTEIN"/>
    <property type="match status" value="1"/>
</dbReference>
<dbReference type="PANTHER" id="PTHR30087:SF1">
    <property type="entry name" value="HYPOTHETICAL CYTOSOLIC PROTEIN"/>
    <property type="match status" value="1"/>
</dbReference>
<dbReference type="EMBL" id="SJDL01000012">
    <property type="protein sequence ID" value="TBW56281.1"/>
    <property type="molecule type" value="Genomic_DNA"/>
</dbReference>
<sequence>MVAGSSSDHTFRPPLRRILVSACLMGENVRYDGGNLFTDHSLIRQWRREGRLVSVCPEMAGGLPVPRPAAETHGGDGRAVLAGQARVIARDGDDVTSAFVAGADTALETARDRRCVMAIMAARSPSCGNREIYDGRFSGRLVAGQGTAAARLAAAGIPVFNQHELEEAAAYLHSLG</sequence>
<gene>
    <name evidence="1" type="ORF">EZI54_09770</name>
</gene>
<name>A0ABY1ZLD4_9GAMM</name>
<dbReference type="Proteomes" id="UP000313645">
    <property type="component" value="Unassembled WGS sequence"/>
</dbReference>
<evidence type="ECO:0000313" key="2">
    <source>
        <dbReference type="Proteomes" id="UP000313645"/>
    </source>
</evidence>
<comment type="caution">
    <text evidence="1">The sequence shown here is derived from an EMBL/GenBank/DDBJ whole genome shotgun (WGS) entry which is preliminary data.</text>
</comment>
<protein>
    <submittedName>
        <fullName evidence="1">DUF523 domain-containing protein</fullName>
    </submittedName>
</protein>
<keyword evidence="2" id="KW-1185">Reference proteome</keyword>
<reference evidence="1 2" key="1">
    <citation type="submission" date="2019-02" db="EMBL/GenBank/DDBJ databases">
        <title>Marinobacter halodurans sp. nov., a marine bacterium isolated from sea tidal flat.</title>
        <authorList>
            <person name="Yoo Y."/>
            <person name="Lee D.W."/>
            <person name="Kim B.S."/>
            <person name="Kim J.-J."/>
        </authorList>
    </citation>
    <scope>NUCLEOTIDE SEQUENCE [LARGE SCALE GENOMIC DNA]</scope>
    <source>
        <strain evidence="1 2">YJ-S3-2</strain>
    </source>
</reference>
<evidence type="ECO:0000313" key="1">
    <source>
        <dbReference type="EMBL" id="TBW56281.1"/>
    </source>
</evidence>
<dbReference type="InterPro" id="IPR007553">
    <property type="entry name" value="2-thiour_desulf"/>
</dbReference>
<dbReference type="Pfam" id="PF04463">
    <property type="entry name" value="2-thiour_desulf"/>
    <property type="match status" value="1"/>
</dbReference>
<proteinExistence type="predicted"/>
<organism evidence="1 2">
    <name type="scientific">Marinobacter halodurans</name>
    <dbReference type="NCBI Taxonomy" id="2528979"/>
    <lineage>
        <taxon>Bacteria</taxon>
        <taxon>Pseudomonadati</taxon>
        <taxon>Pseudomonadota</taxon>
        <taxon>Gammaproteobacteria</taxon>
        <taxon>Pseudomonadales</taxon>
        <taxon>Marinobacteraceae</taxon>
        <taxon>Marinobacter</taxon>
    </lineage>
</organism>